<dbReference type="Gene3D" id="3.30.2270.10">
    <property type="entry name" value="Folate-binding superfamily"/>
    <property type="match status" value="1"/>
</dbReference>
<keyword evidence="2" id="KW-1185">Reference proteome</keyword>
<reference evidence="2" key="1">
    <citation type="journal article" date="2019" name="Int. J. Syst. Evol. Microbiol.">
        <title>The Global Catalogue of Microorganisms (GCM) 10K type strain sequencing project: providing services to taxonomists for standard genome sequencing and annotation.</title>
        <authorList>
            <consortium name="The Broad Institute Genomics Platform"/>
            <consortium name="The Broad Institute Genome Sequencing Center for Infectious Disease"/>
            <person name="Wu L."/>
            <person name="Ma J."/>
        </authorList>
    </citation>
    <scope>NUCLEOTIDE SEQUENCE [LARGE SCALE GENOMIC DNA]</scope>
    <source>
        <strain evidence="2">CGMCC 1.10759</strain>
    </source>
</reference>
<sequence length="94" mass="10914">MLRLACPYCGVRDQPEFKFGGQSHIARPAFEVTDAVWADYLFVRDNPKGMLYERWLHEYGCGRWFNVARDTVTHEVRAVYRMGDAKPTLDRGTT</sequence>
<dbReference type="InterPro" id="IPR038561">
    <property type="entry name" value="SoxD_sf"/>
</dbReference>
<accession>A0ABV8T736</accession>
<dbReference type="Pfam" id="PF04267">
    <property type="entry name" value="SoxD"/>
    <property type="match status" value="1"/>
</dbReference>
<dbReference type="RefSeq" id="WP_380605242.1">
    <property type="nucleotide sequence ID" value="NZ_JBHSDU010000015.1"/>
</dbReference>
<organism evidence="1 2">
    <name type="scientific">Steroidobacter flavus</name>
    <dbReference type="NCBI Taxonomy" id="1842136"/>
    <lineage>
        <taxon>Bacteria</taxon>
        <taxon>Pseudomonadati</taxon>
        <taxon>Pseudomonadota</taxon>
        <taxon>Gammaproteobacteria</taxon>
        <taxon>Steroidobacterales</taxon>
        <taxon>Steroidobacteraceae</taxon>
        <taxon>Steroidobacter</taxon>
    </lineage>
</organism>
<dbReference type="Proteomes" id="UP001595904">
    <property type="component" value="Unassembled WGS sequence"/>
</dbReference>
<dbReference type="EMBL" id="JBHSDU010000015">
    <property type="protein sequence ID" value="MFC4314229.1"/>
    <property type="molecule type" value="Genomic_DNA"/>
</dbReference>
<protein>
    <submittedName>
        <fullName evidence="1">Sarcosine oxidase subunit delta</fullName>
    </submittedName>
</protein>
<gene>
    <name evidence="1" type="ORF">ACFPN2_34510</name>
</gene>
<dbReference type="InterPro" id="IPR006279">
    <property type="entry name" value="SoxD"/>
</dbReference>
<evidence type="ECO:0000313" key="1">
    <source>
        <dbReference type="EMBL" id="MFC4314229.1"/>
    </source>
</evidence>
<evidence type="ECO:0000313" key="2">
    <source>
        <dbReference type="Proteomes" id="UP001595904"/>
    </source>
</evidence>
<comment type="caution">
    <text evidence="1">The sequence shown here is derived from an EMBL/GenBank/DDBJ whole genome shotgun (WGS) entry which is preliminary data.</text>
</comment>
<name>A0ABV8T736_9GAMM</name>
<proteinExistence type="predicted"/>